<name>D3Q8J9_STANL</name>
<dbReference type="KEGG" id="sna:Snas_4800"/>
<reference evidence="1 2" key="1">
    <citation type="journal article" date="2009" name="Stand. Genomic Sci.">
        <title>Complete genome sequence of Stackebrandtia nassauensis type strain (LLR-40K-21).</title>
        <authorList>
            <person name="Munk C."/>
            <person name="Lapidus A."/>
            <person name="Copeland A."/>
            <person name="Jando M."/>
            <person name="Mayilraj S."/>
            <person name="Glavina Del Rio T."/>
            <person name="Nolan M."/>
            <person name="Chen F."/>
            <person name="Lucas S."/>
            <person name="Tice H."/>
            <person name="Cheng J.F."/>
            <person name="Han C."/>
            <person name="Detter J.C."/>
            <person name="Bruce D."/>
            <person name="Goodwin L."/>
            <person name="Chain P."/>
            <person name="Pitluck S."/>
            <person name="Goker M."/>
            <person name="Ovchinikova G."/>
            <person name="Pati A."/>
            <person name="Ivanova N."/>
            <person name="Mavromatis K."/>
            <person name="Chen A."/>
            <person name="Palaniappan K."/>
            <person name="Land M."/>
            <person name="Hauser L."/>
            <person name="Chang Y.J."/>
            <person name="Jeffries C.D."/>
            <person name="Bristow J."/>
            <person name="Eisen J.A."/>
            <person name="Markowitz V."/>
            <person name="Hugenholtz P."/>
            <person name="Kyrpides N.C."/>
            <person name="Klenk H.P."/>
        </authorList>
    </citation>
    <scope>NUCLEOTIDE SEQUENCE [LARGE SCALE GENOMIC DNA]</scope>
    <source>
        <strain evidence="2">DSM 44728 / CIP 108903 / NRRL B-16338 / NBRC 102104 / LLR-40K-21</strain>
    </source>
</reference>
<dbReference type="EMBL" id="CP001778">
    <property type="protein sequence ID" value="ADD44441.1"/>
    <property type="molecule type" value="Genomic_DNA"/>
</dbReference>
<organism evidence="1 2">
    <name type="scientific">Stackebrandtia nassauensis (strain DSM 44728 / CIP 108903 / NRRL B-16338 / NBRC 102104 / LLR-40K-21)</name>
    <dbReference type="NCBI Taxonomy" id="446470"/>
    <lineage>
        <taxon>Bacteria</taxon>
        <taxon>Bacillati</taxon>
        <taxon>Actinomycetota</taxon>
        <taxon>Actinomycetes</taxon>
        <taxon>Glycomycetales</taxon>
        <taxon>Glycomycetaceae</taxon>
        <taxon>Stackebrandtia</taxon>
    </lineage>
</organism>
<keyword evidence="2" id="KW-1185">Reference proteome</keyword>
<dbReference type="RefSeq" id="WP_013020012.1">
    <property type="nucleotide sequence ID" value="NC_013947.1"/>
</dbReference>
<gene>
    <name evidence="1" type="ordered locus">Snas_4800</name>
</gene>
<dbReference type="STRING" id="446470.Snas_4800"/>
<accession>D3Q8J9</accession>
<protein>
    <submittedName>
        <fullName evidence="1">Uncharacterized protein</fullName>
    </submittedName>
</protein>
<evidence type="ECO:0000313" key="1">
    <source>
        <dbReference type="EMBL" id="ADD44441.1"/>
    </source>
</evidence>
<dbReference type="OrthoDB" id="5189389at2"/>
<proteinExistence type="predicted"/>
<evidence type="ECO:0000313" key="2">
    <source>
        <dbReference type="Proteomes" id="UP000000844"/>
    </source>
</evidence>
<sequence length="156" mass="17678">MTESKFLMDDVRGFRHAEDLIRQVVDELRPRFHVKPGLRNSMPELDEDEELNEADENRDVQRMTNVEVTYSLEPGTTEPAPDNASVFGQVETLWQRRGYDTLIRVVDPPPRRLCVRDPRDGFTISINEGQAGNLWLTAASGPVVYTQATPPPPGIF</sequence>
<dbReference type="AlphaFoldDB" id="D3Q8J9"/>
<dbReference type="HOGENOM" id="CLU_1685501_0_0_11"/>
<dbReference type="Proteomes" id="UP000000844">
    <property type="component" value="Chromosome"/>
</dbReference>